<organism evidence="1">
    <name type="scientific">Arundo donax</name>
    <name type="common">Giant reed</name>
    <name type="synonym">Donax arundinaceus</name>
    <dbReference type="NCBI Taxonomy" id="35708"/>
    <lineage>
        <taxon>Eukaryota</taxon>
        <taxon>Viridiplantae</taxon>
        <taxon>Streptophyta</taxon>
        <taxon>Embryophyta</taxon>
        <taxon>Tracheophyta</taxon>
        <taxon>Spermatophyta</taxon>
        <taxon>Magnoliopsida</taxon>
        <taxon>Liliopsida</taxon>
        <taxon>Poales</taxon>
        <taxon>Poaceae</taxon>
        <taxon>PACMAD clade</taxon>
        <taxon>Arundinoideae</taxon>
        <taxon>Arundineae</taxon>
        <taxon>Arundo</taxon>
    </lineage>
</organism>
<dbReference type="AlphaFoldDB" id="A0A0A8YTJ1"/>
<evidence type="ECO:0000313" key="1">
    <source>
        <dbReference type="EMBL" id="JAD29881.1"/>
    </source>
</evidence>
<reference evidence="1" key="2">
    <citation type="journal article" date="2015" name="Data Brief">
        <title>Shoot transcriptome of the giant reed, Arundo donax.</title>
        <authorList>
            <person name="Barrero R.A."/>
            <person name="Guerrero F.D."/>
            <person name="Moolhuijzen P."/>
            <person name="Goolsby J.A."/>
            <person name="Tidwell J."/>
            <person name="Bellgard S.E."/>
            <person name="Bellgard M.I."/>
        </authorList>
    </citation>
    <scope>NUCLEOTIDE SEQUENCE</scope>
    <source>
        <tissue evidence="1">Shoot tissue taken approximately 20 cm above the soil surface</tissue>
    </source>
</reference>
<proteinExistence type="predicted"/>
<accession>A0A0A8YTJ1</accession>
<sequence length="60" mass="7038">MNNRVRLKRPYSSAKKTKTTRVSYYLINPYLTDLVIYSAGSRNLNFEARYRNVRASLHGL</sequence>
<name>A0A0A8YTJ1_ARUDO</name>
<reference evidence="1" key="1">
    <citation type="submission" date="2014-09" db="EMBL/GenBank/DDBJ databases">
        <authorList>
            <person name="Magalhaes I.L.F."/>
            <person name="Oliveira U."/>
            <person name="Santos F.R."/>
            <person name="Vidigal T.H.D.A."/>
            <person name="Brescovit A.D."/>
            <person name="Santos A.J."/>
        </authorList>
    </citation>
    <scope>NUCLEOTIDE SEQUENCE</scope>
    <source>
        <tissue evidence="1">Shoot tissue taken approximately 20 cm above the soil surface</tissue>
    </source>
</reference>
<protein>
    <submittedName>
        <fullName evidence="1">Uncharacterized protein</fullName>
    </submittedName>
</protein>
<dbReference type="EMBL" id="GBRH01268014">
    <property type="protein sequence ID" value="JAD29881.1"/>
    <property type="molecule type" value="Transcribed_RNA"/>
</dbReference>